<proteinExistence type="predicted"/>
<organism evidence="7 8">
    <name type="scientific">Callosobruchus maculatus</name>
    <name type="common">Southern cowpea weevil</name>
    <name type="synonym">Pulse bruchid</name>
    <dbReference type="NCBI Taxonomy" id="64391"/>
    <lineage>
        <taxon>Eukaryota</taxon>
        <taxon>Metazoa</taxon>
        <taxon>Ecdysozoa</taxon>
        <taxon>Arthropoda</taxon>
        <taxon>Hexapoda</taxon>
        <taxon>Insecta</taxon>
        <taxon>Pterygota</taxon>
        <taxon>Neoptera</taxon>
        <taxon>Endopterygota</taxon>
        <taxon>Coleoptera</taxon>
        <taxon>Polyphaga</taxon>
        <taxon>Cucujiformia</taxon>
        <taxon>Chrysomeloidea</taxon>
        <taxon>Chrysomelidae</taxon>
        <taxon>Bruchinae</taxon>
        <taxon>Bruchini</taxon>
        <taxon>Callosobruchus</taxon>
    </lineage>
</organism>
<dbReference type="EMBL" id="CAACVG010009205">
    <property type="protein sequence ID" value="VEN52419.1"/>
    <property type="molecule type" value="Genomic_DNA"/>
</dbReference>
<dbReference type="PANTHER" id="PTHR23098:SF16">
    <property type="entry name" value="REGULATORY PROTEIN ZESTE"/>
    <property type="match status" value="1"/>
</dbReference>
<evidence type="ECO:0000256" key="4">
    <source>
        <dbReference type="ARBA" id="ARBA00023163"/>
    </source>
</evidence>
<sequence length="278" mass="32481">MDPGIRGKNIQRKRLPNFTNEEEEALVKLVNKYKGTIECKKSGTATWKEKDMCWKKVEEEFNEHDKDFKDWQSLKIKYNNLKRKTKLKFSENKLNITQTGGGPYREVKIDPVNLAIKDIIGPQLDGFSNIYDNDADERIEEPEKMIQIVVNENTNLENMAIDDENINLECVASDDNDAAQEKDNVNQKDCHDGADNRNCWAKYTPQTLRTPVTRKLKARRLKTNTGGTKYVGIQYQLMQEKLEFVKLQKEKYLEEHIFKMEILRKKNILLEKQLSSMT</sequence>
<name>A0A653CX28_CALMS</name>
<comment type="function">
    <text evidence="5">Involved in transvection phenomena (= synapsis-dependent gene expression), where the synaptic pairing of chromosomes carrying genes with which zeste interacts influences the expression of these genes. Zeste binds to DNA and stimulates transcription from a nearby promoter.</text>
</comment>
<gene>
    <name evidence="7" type="ORF">CALMAC_LOCUS12575</name>
</gene>
<evidence type="ECO:0000259" key="6">
    <source>
        <dbReference type="SMART" id="SM00717"/>
    </source>
</evidence>
<keyword evidence="3" id="KW-0805">Transcription regulation</keyword>
<evidence type="ECO:0000313" key="8">
    <source>
        <dbReference type="Proteomes" id="UP000410492"/>
    </source>
</evidence>
<dbReference type="InterPro" id="IPR028002">
    <property type="entry name" value="Myb_DNA-bind_5"/>
</dbReference>
<feature type="domain" description="Myb-like" evidence="6">
    <location>
        <begin position="14"/>
        <end position="84"/>
    </location>
</feature>
<dbReference type="InterPro" id="IPR001005">
    <property type="entry name" value="SANT/Myb"/>
</dbReference>
<evidence type="ECO:0000256" key="2">
    <source>
        <dbReference type="ARBA" id="ARBA00016807"/>
    </source>
</evidence>
<evidence type="ECO:0000256" key="1">
    <source>
        <dbReference type="ARBA" id="ARBA00011764"/>
    </source>
</evidence>
<dbReference type="Pfam" id="PF13873">
    <property type="entry name" value="Myb_DNA-bind_5"/>
    <property type="match status" value="1"/>
</dbReference>
<dbReference type="AlphaFoldDB" id="A0A653CX28"/>
<keyword evidence="8" id="KW-1185">Reference proteome</keyword>
<dbReference type="SMART" id="SM00717">
    <property type="entry name" value="SANT"/>
    <property type="match status" value="1"/>
</dbReference>
<evidence type="ECO:0000256" key="5">
    <source>
        <dbReference type="ARBA" id="ARBA00025466"/>
    </source>
</evidence>
<protein>
    <recommendedName>
        <fullName evidence="2">Regulatory protein zeste</fullName>
    </recommendedName>
</protein>
<evidence type="ECO:0000256" key="3">
    <source>
        <dbReference type="ARBA" id="ARBA00023015"/>
    </source>
</evidence>
<keyword evidence="4" id="KW-0804">Transcription</keyword>
<reference evidence="7 8" key="1">
    <citation type="submission" date="2019-01" db="EMBL/GenBank/DDBJ databases">
        <authorList>
            <person name="Sayadi A."/>
        </authorList>
    </citation>
    <scope>NUCLEOTIDE SEQUENCE [LARGE SCALE GENOMIC DNA]</scope>
</reference>
<comment type="subunit">
    <text evidence="1">Self-associates forming complexes of several hundred monomers.</text>
</comment>
<evidence type="ECO:0000313" key="7">
    <source>
        <dbReference type="EMBL" id="VEN52419.1"/>
    </source>
</evidence>
<dbReference type="GO" id="GO:0005634">
    <property type="term" value="C:nucleus"/>
    <property type="evidence" value="ECO:0007669"/>
    <property type="project" value="TreeGrafter"/>
</dbReference>
<dbReference type="PANTHER" id="PTHR23098">
    <property type="entry name" value="AGAP001331-PA-RELATED"/>
    <property type="match status" value="1"/>
</dbReference>
<accession>A0A653CX28</accession>
<dbReference type="Proteomes" id="UP000410492">
    <property type="component" value="Unassembled WGS sequence"/>
</dbReference>
<dbReference type="OrthoDB" id="6783481at2759"/>